<sequence>MDEQLIIVHNRNLKIIDYKRAKRFLLTNNYYNIINDYSKFFMDNETNIYKNNAPFDEITQLHIYDTAITHALIKPLDHAEDHIKYIMLIVLPIIILI</sequence>
<dbReference type="Proteomes" id="UP000571018">
    <property type="component" value="Unassembled WGS sequence"/>
</dbReference>
<evidence type="ECO:0000313" key="2">
    <source>
        <dbReference type="Proteomes" id="UP000571018"/>
    </source>
</evidence>
<accession>A0A839A458</accession>
<comment type="caution">
    <text evidence="1">The sequence shown here is derived from an EMBL/GenBank/DDBJ whole genome shotgun (WGS) entry which is preliminary data.</text>
</comment>
<dbReference type="AlphaFoldDB" id="A0A839A458"/>
<organism evidence="1 2">
    <name type="scientific">Ruoffia halotolerans</name>
    <dbReference type="NCBI Taxonomy" id="2748684"/>
    <lineage>
        <taxon>Bacteria</taxon>
        <taxon>Bacillati</taxon>
        <taxon>Bacillota</taxon>
        <taxon>Bacilli</taxon>
        <taxon>Lactobacillales</taxon>
        <taxon>Aerococcaceae</taxon>
        <taxon>Ruoffia</taxon>
    </lineage>
</organism>
<proteinExistence type="predicted"/>
<dbReference type="InterPro" id="IPR011664">
    <property type="entry name" value="Abi_system_AbiD/AbiF-like"/>
</dbReference>
<gene>
    <name evidence="1" type="ORF">HW423_04375</name>
</gene>
<dbReference type="EMBL" id="JACAOA010000008">
    <property type="protein sequence ID" value="MBA5729016.1"/>
    <property type="molecule type" value="Genomic_DNA"/>
</dbReference>
<keyword evidence="2" id="KW-1185">Reference proteome</keyword>
<name>A0A839A458_9LACT</name>
<dbReference type="Pfam" id="PF07751">
    <property type="entry name" value="Abi_2"/>
    <property type="match status" value="1"/>
</dbReference>
<reference evidence="1 2" key="1">
    <citation type="submission" date="2020-06" db="EMBL/GenBank/DDBJ databases">
        <title>Reclassification of Facklamia ignava, Facklamia soureckii and Facklami tabacinasalis as Falseniella iganva gen. nov., comb. nov., Hutsoniella ignava gen. nov., comb. nov., and Ruoffia tabacinasalis gen. nov., comb. nov and description of Ruoffia haltotolerans sp. nov., isolated from hypersaline Inland Sea of Qatar.</title>
        <authorList>
            <person name="Fotedar R."/>
            <person name="Sankaranarayanan K."/>
            <person name="Lawson P."/>
            <person name="Caldwell M."/>
            <person name="Zeyara A."/>
            <person name="Al Malki A."/>
            <person name="Ali M."/>
        </authorList>
    </citation>
    <scope>NUCLEOTIDE SEQUENCE [LARGE SCALE GENOMIC DNA]</scope>
    <source>
        <strain evidence="1 2">INB8</strain>
    </source>
</reference>
<protein>
    <submittedName>
        <fullName evidence="1">Abi family protein</fullName>
    </submittedName>
</protein>
<evidence type="ECO:0000313" key="1">
    <source>
        <dbReference type="EMBL" id="MBA5729016.1"/>
    </source>
</evidence>